<dbReference type="InterPro" id="IPR036431">
    <property type="entry name" value="ARID_dom_sf"/>
</dbReference>
<evidence type="ECO:0000256" key="2">
    <source>
        <dbReference type="ARBA" id="ARBA00008536"/>
    </source>
</evidence>
<dbReference type="GO" id="GO:0005524">
    <property type="term" value="F:ATP binding"/>
    <property type="evidence" value="ECO:0007669"/>
    <property type="project" value="UniProtKB-UniRule"/>
</dbReference>
<gene>
    <name evidence="23" type="ORF">HannXRQ_Chr14g0447151</name>
    <name evidence="22" type="ORF">HanXRQr2_Chr14g0649951</name>
</gene>
<dbReference type="PROSITE" id="PS50011">
    <property type="entry name" value="PROTEIN_KINASE_DOM"/>
    <property type="match status" value="1"/>
</dbReference>
<dbReference type="EMBL" id="MNCJ02000329">
    <property type="protein sequence ID" value="KAF5769579.1"/>
    <property type="molecule type" value="Genomic_DNA"/>
</dbReference>
<keyword evidence="13" id="KW-0472">Membrane</keyword>
<evidence type="ECO:0000256" key="3">
    <source>
        <dbReference type="ARBA" id="ARBA00010217"/>
    </source>
</evidence>
<keyword evidence="16" id="KW-0863">Zinc-finger</keyword>
<accession>A0A251SIL1</accession>
<evidence type="ECO:0000256" key="16">
    <source>
        <dbReference type="PROSITE-ProRule" id="PRU00047"/>
    </source>
</evidence>
<keyword evidence="16" id="KW-0479">Metal-binding</keyword>
<dbReference type="InterPro" id="IPR001245">
    <property type="entry name" value="Ser-Thr/Tyr_kinase_cat_dom"/>
</dbReference>
<evidence type="ECO:0000256" key="6">
    <source>
        <dbReference type="ARBA" id="ARBA00022679"/>
    </source>
</evidence>
<dbReference type="SMART" id="SM00343">
    <property type="entry name" value="ZnF_C2HC"/>
    <property type="match status" value="1"/>
</dbReference>
<dbReference type="PROSITE" id="PS51011">
    <property type="entry name" value="ARID"/>
    <property type="match status" value="1"/>
</dbReference>
<dbReference type="SMART" id="SM00501">
    <property type="entry name" value="BRIGHT"/>
    <property type="match status" value="1"/>
</dbReference>
<evidence type="ECO:0000256" key="5">
    <source>
        <dbReference type="ARBA" id="ARBA00022527"/>
    </source>
</evidence>
<dbReference type="CDD" id="cd16100">
    <property type="entry name" value="ARID"/>
    <property type="match status" value="1"/>
</dbReference>
<dbReference type="EMBL" id="CM007903">
    <property type="protein sequence ID" value="OTF98573.1"/>
    <property type="molecule type" value="Genomic_DNA"/>
</dbReference>
<evidence type="ECO:0000259" key="20">
    <source>
        <dbReference type="PROSITE" id="PS50158"/>
    </source>
</evidence>
<dbReference type="FunFam" id="3.30.200.20:FF:000168">
    <property type="entry name" value="L-type lectin-domain containing receptor kinase IX.1"/>
    <property type="match status" value="1"/>
</dbReference>
<keyword evidence="7" id="KW-0812">Transmembrane</keyword>
<dbReference type="Gene3D" id="3.30.200.20">
    <property type="entry name" value="Phosphorylase Kinase, domain 1"/>
    <property type="match status" value="1"/>
</dbReference>
<keyword evidence="4" id="KW-1003">Cell membrane</keyword>
<dbReference type="PROSITE" id="PS00107">
    <property type="entry name" value="PROTEIN_KINASE_ATP"/>
    <property type="match status" value="1"/>
</dbReference>
<evidence type="ECO:0000256" key="12">
    <source>
        <dbReference type="ARBA" id="ARBA00022989"/>
    </source>
</evidence>
<evidence type="ECO:0000259" key="19">
    <source>
        <dbReference type="PROSITE" id="PS50011"/>
    </source>
</evidence>
<evidence type="ECO:0000256" key="4">
    <source>
        <dbReference type="ARBA" id="ARBA00022475"/>
    </source>
</evidence>
<dbReference type="Pfam" id="PF01388">
    <property type="entry name" value="ARID"/>
    <property type="match status" value="1"/>
</dbReference>
<dbReference type="InterPro" id="IPR054722">
    <property type="entry name" value="PolX-like_BBD"/>
</dbReference>
<reference evidence="22 24" key="1">
    <citation type="journal article" date="2017" name="Nature">
        <title>The sunflower genome provides insights into oil metabolism, flowering and Asterid evolution.</title>
        <authorList>
            <person name="Badouin H."/>
            <person name="Gouzy J."/>
            <person name="Grassa C.J."/>
            <person name="Murat F."/>
            <person name="Staton S.E."/>
            <person name="Cottret L."/>
            <person name="Lelandais-Briere C."/>
            <person name="Owens G.L."/>
            <person name="Carrere S."/>
            <person name="Mayjonade B."/>
            <person name="Legrand L."/>
            <person name="Gill N."/>
            <person name="Kane N.C."/>
            <person name="Bowers J.E."/>
            <person name="Hubner S."/>
            <person name="Bellec A."/>
            <person name="Berard A."/>
            <person name="Berges H."/>
            <person name="Blanchet N."/>
            <person name="Boniface M.C."/>
            <person name="Brunel D."/>
            <person name="Catrice O."/>
            <person name="Chaidir N."/>
            <person name="Claudel C."/>
            <person name="Donnadieu C."/>
            <person name="Faraut T."/>
            <person name="Fievet G."/>
            <person name="Helmstetter N."/>
            <person name="King M."/>
            <person name="Knapp S.J."/>
            <person name="Lai Z."/>
            <person name="Le Paslier M.C."/>
            <person name="Lippi Y."/>
            <person name="Lorenzon L."/>
            <person name="Mandel J.R."/>
            <person name="Marage G."/>
            <person name="Marchand G."/>
            <person name="Marquand E."/>
            <person name="Bret-Mestries E."/>
            <person name="Morien E."/>
            <person name="Nambeesan S."/>
            <person name="Nguyen T."/>
            <person name="Pegot-Espagnet P."/>
            <person name="Pouilly N."/>
            <person name="Raftis F."/>
            <person name="Sallet E."/>
            <person name="Schiex T."/>
            <person name="Thomas J."/>
            <person name="Vandecasteele C."/>
            <person name="Vares D."/>
            <person name="Vear F."/>
            <person name="Vautrin S."/>
            <person name="Crespi M."/>
            <person name="Mangin B."/>
            <person name="Burke J.M."/>
            <person name="Salse J."/>
            <person name="Munos S."/>
            <person name="Vincourt P."/>
            <person name="Rieseberg L.H."/>
            <person name="Langlade N.B."/>
        </authorList>
    </citation>
    <scope>NUCLEOTIDE SEQUENCE [LARGE SCALE GENOMIC DNA]</scope>
    <source>
        <strain evidence="24">cv. SF193</strain>
        <tissue evidence="22">Leaves</tissue>
    </source>
</reference>
<comment type="similarity">
    <text evidence="3">In the C-terminal section; belongs to the protein kinase superfamily. Ser/Thr protein kinase family.</text>
</comment>
<dbReference type="Proteomes" id="UP000215914">
    <property type="component" value="Chromosome 14"/>
</dbReference>
<keyword evidence="14" id="KW-0675">Receptor</keyword>
<dbReference type="PROSITE" id="PS00108">
    <property type="entry name" value="PROTEIN_KINASE_ST"/>
    <property type="match status" value="1"/>
</dbReference>
<keyword evidence="6 22" id="KW-0808">Transferase</keyword>
<dbReference type="Pfam" id="PF07714">
    <property type="entry name" value="PK_Tyr_Ser-Thr"/>
    <property type="match status" value="1"/>
</dbReference>
<protein>
    <submittedName>
        <fullName evidence="23">Putative ARID DNA-binding domain-containing protein</fullName>
    </submittedName>
</protein>
<keyword evidence="12" id="KW-1133">Transmembrane helix</keyword>
<feature type="region of interest" description="Disordered" evidence="18">
    <location>
        <begin position="409"/>
        <end position="428"/>
    </location>
</feature>
<dbReference type="InterPro" id="IPR008271">
    <property type="entry name" value="Ser/Thr_kinase_AS"/>
</dbReference>
<dbReference type="InterPro" id="IPR001606">
    <property type="entry name" value="ARID_dom"/>
</dbReference>
<dbReference type="PANTHER" id="PTHR46410:SF26">
    <property type="entry name" value="BULB-TYPE LECTIN DOMAIN-CONTAINING PROTEIN-RELATED"/>
    <property type="match status" value="1"/>
</dbReference>
<comment type="similarity">
    <text evidence="2">In the N-terminal section; belongs to the leguminous lectin family.</text>
</comment>
<name>A0A251SIL1_HELAN</name>
<feature type="domain" description="Protein kinase" evidence="19">
    <location>
        <begin position="516"/>
        <end position="825"/>
    </location>
</feature>
<dbReference type="Pfam" id="PF22936">
    <property type="entry name" value="Pol_BBD"/>
    <property type="match status" value="1"/>
</dbReference>
<evidence type="ECO:0000256" key="15">
    <source>
        <dbReference type="ARBA" id="ARBA00023180"/>
    </source>
</evidence>
<dbReference type="GO" id="GO:0002229">
    <property type="term" value="P:defense response to oomycetes"/>
    <property type="evidence" value="ECO:0007669"/>
    <property type="project" value="UniProtKB-ARBA"/>
</dbReference>
<feature type="binding site" evidence="17">
    <location>
        <position position="546"/>
    </location>
    <ligand>
        <name>ATP</name>
        <dbReference type="ChEBI" id="CHEBI:30616"/>
    </ligand>
</feature>
<dbReference type="PANTHER" id="PTHR46410">
    <property type="entry name" value="AT-RICH INTERACTIVE DOMAIN-CONTAINING PROTEIN 2"/>
    <property type="match status" value="1"/>
</dbReference>
<dbReference type="GO" id="GO:0003677">
    <property type="term" value="F:DNA binding"/>
    <property type="evidence" value="ECO:0007669"/>
    <property type="project" value="UniProtKB-KW"/>
</dbReference>
<dbReference type="Gramene" id="mRNA:HanXRQr2_Chr14g0649951">
    <property type="protein sequence ID" value="mRNA:HanXRQr2_Chr14g0649951"/>
    <property type="gene ID" value="HanXRQr2_Chr14g0649951"/>
</dbReference>
<dbReference type="InParanoid" id="A0A251SIL1"/>
<evidence type="ECO:0000256" key="11">
    <source>
        <dbReference type="ARBA" id="ARBA00022840"/>
    </source>
</evidence>
<evidence type="ECO:0000256" key="18">
    <source>
        <dbReference type="SAM" id="MobiDB-lite"/>
    </source>
</evidence>
<dbReference type="SUPFAM" id="SSF46774">
    <property type="entry name" value="ARID-like"/>
    <property type="match status" value="1"/>
</dbReference>
<keyword evidence="11 17" id="KW-0067">ATP-binding</keyword>
<dbReference type="SMART" id="SM00220">
    <property type="entry name" value="S_TKc"/>
    <property type="match status" value="1"/>
</dbReference>
<dbReference type="GO" id="GO:0004672">
    <property type="term" value="F:protein kinase activity"/>
    <property type="evidence" value="ECO:0007669"/>
    <property type="project" value="InterPro"/>
</dbReference>
<dbReference type="GO" id="GO:0005886">
    <property type="term" value="C:plasma membrane"/>
    <property type="evidence" value="ECO:0000318"/>
    <property type="project" value="GO_Central"/>
</dbReference>
<keyword evidence="8" id="KW-0732">Signal</keyword>
<dbReference type="InterPro" id="IPR017441">
    <property type="entry name" value="Protein_kinase_ATP_BS"/>
</dbReference>
<keyword evidence="10" id="KW-0418">Kinase</keyword>
<keyword evidence="16" id="KW-0862">Zinc</keyword>
<dbReference type="PROSITE" id="PS50158">
    <property type="entry name" value="ZF_CCHC"/>
    <property type="match status" value="1"/>
</dbReference>
<feature type="domain" description="ARID" evidence="21">
    <location>
        <begin position="307"/>
        <end position="402"/>
    </location>
</feature>
<dbReference type="CDD" id="cd14066">
    <property type="entry name" value="STKc_IRAK"/>
    <property type="match status" value="1"/>
</dbReference>
<keyword evidence="9 17" id="KW-0547">Nucleotide-binding</keyword>
<keyword evidence="24" id="KW-1185">Reference proteome</keyword>
<evidence type="ECO:0000256" key="1">
    <source>
        <dbReference type="ARBA" id="ARBA00004251"/>
    </source>
</evidence>
<organism evidence="23 24">
    <name type="scientific">Helianthus annuus</name>
    <name type="common">Common sunflower</name>
    <dbReference type="NCBI Taxonomy" id="4232"/>
    <lineage>
        <taxon>Eukaryota</taxon>
        <taxon>Viridiplantae</taxon>
        <taxon>Streptophyta</taxon>
        <taxon>Embryophyta</taxon>
        <taxon>Tracheophyta</taxon>
        <taxon>Spermatophyta</taxon>
        <taxon>Magnoliopsida</taxon>
        <taxon>eudicotyledons</taxon>
        <taxon>Gunneridae</taxon>
        <taxon>Pentapetalae</taxon>
        <taxon>asterids</taxon>
        <taxon>campanulids</taxon>
        <taxon>Asterales</taxon>
        <taxon>Asteraceae</taxon>
        <taxon>Asteroideae</taxon>
        <taxon>Heliantheae alliance</taxon>
        <taxon>Heliantheae</taxon>
        <taxon>Helianthus</taxon>
    </lineage>
</organism>
<dbReference type="GO" id="GO:0008270">
    <property type="term" value="F:zinc ion binding"/>
    <property type="evidence" value="ECO:0007669"/>
    <property type="project" value="UniProtKB-KW"/>
</dbReference>
<sequence length="825" mass="93853">MSNKSAANHCLNHLQDDDVQIKPVLTPTCGIRATGTTLPCQHCNDKESRRPLKMHRTKLCYYCHRPGHFIYDCKSKENDENTQLISQAVNAGIRKQRVSVEERNEMIVTGSEGGTWGDIWYVSLSFTQHYAGNLNVFKRIKHLVGVETNSGENDFLFMRGIGIVEVKSNNEKLLIQGVLYTPELDRNVLSLNQLTMQGFTVKKDGDTCKIFPMFSSPIDNTVNEITGLTKEDELGLKEKQKVIRLNDVNEKYKEEYLNSYFEDLHVSSDETDWSVMIIRALEFNDFKDCVNLLNMLEDSKFVFHYKYELEKKFDEMVSWFLISFLGITTRPMPPVMTENRKVDLLSLYMIVERDGGYNSVTEDNLWPIIAKDMGFEYKDGEYMRTVYAMYLDILVYYYKFKAVQTKANDSERMKDKQDAPECSLERSTSAEEVKNVTEVESFALYAENSWEGAWNAHKKRRKFNFDHARKAVEEANASVLKGVSKHQTCVNPNNLERGAGPKRFSYNDLVSATNNFSNDRKLGQGGFGCVYKGYLSREKVEVAVKKISQGSKQGKKEYITEVKVISSLRHRNLVRLIGWCHDQAQFLLVYEFMPNGSLDSHLFGQRTPLEWAVRYKIAMGLASALLYLHEDWEKCVVHRDIKASNIMLDSGFNVKLADFGLARLMDHELGPQTTGLAGTLGYLAPEYVMTGKASKESDVYSFGVVALEIASGRKAIDGVDSNSDLGLVQWIWGFLGKGELLSGLDRRLKDFDLKQVECLMMVGLWCAHPDRSLRPSIRQAIQVLKFEGVVPKLPIKMPVPMYYIEPDAPSSGAASITYSSIDLIR</sequence>
<keyword evidence="23" id="KW-0238">DNA-binding</keyword>
<dbReference type="InterPro" id="IPR000719">
    <property type="entry name" value="Prot_kinase_dom"/>
</dbReference>
<reference evidence="22" key="3">
    <citation type="submission" date="2020-06" db="EMBL/GenBank/DDBJ databases">
        <title>Helianthus annuus Genome sequencing and assembly Release 2.</title>
        <authorList>
            <person name="Gouzy J."/>
            <person name="Langlade N."/>
            <person name="Munos S."/>
        </authorList>
    </citation>
    <scope>NUCLEOTIDE SEQUENCE</scope>
    <source>
        <tissue evidence="22">Leaves</tissue>
    </source>
</reference>
<dbReference type="Gene3D" id="4.10.60.10">
    <property type="entry name" value="Zinc finger, CCHC-type"/>
    <property type="match status" value="1"/>
</dbReference>
<keyword evidence="5" id="KW-0723">Serine/threonine-protein kinase</keyword>
<feature type="compositionally biased region" description="Basic and acidic residues" evidence="18">
    <location>
        <begin position="409"/>
        <end position="419"/>
    </location>
</feature>
<evidence type="ECO:0000256" key="8">
    <source>
        <dbReference type="ARBA" id="ARBA00022729"/>
    </source>
</evidence>
<evidence type="ECO:0000313" key="22">
    <source>
        <dbReference type="EMBL" id="KAF5769579.1"/>
    </source>
</evidence>
<evidence type="ECO:0000259" key="21">
    <source>
        <dbReference type="PROSITE" id="PS51011"/>
    </source>
</evidence>
<dbReference type="Gene3D" id="1.10.510.10">
    <property type="entry name" value="Transferase(Phosphotransferase) domain 1"/>
    <property type="match status" value="1"/>
</dbReference>
<reference evidence="23" key="2">
    <citation type="submission" date="2017-02" db="EMBL/GenBank/DDBJ databases">
        <title>Sunflower complete genome.</title>
        <authorList>
            <person name="Langlade N."/>
            <person name="Munos S."/>
        </authorList>
    </citation>
    <scope>NUCLEOTIDE SEQUENCE [LARGE SCALE GENOMIC DNA]</scope>
    <source>
        <tissue evidence="23">Leaves</tissue>
    </source>
</reference>
<evidence type="ECO:0000256" key="10">
    <source>
        <dbReference type="ARBA" id="ARBA00022777"/>
    </source>
</evidence>
<dbReference type="Gene3D" id="1.10.150.60">
    <property type="entry name" value="ARID DNA-binding domain"/>
    <property type="match status" value="1"/>
</dbReference>
<comment type="subcellular location">
    <subcellularLocation>
        <location evidence="1">Cell membrane</location>
        <topology evidence="1">Single-pass type I membrane protein</topology>
    </subcellularLocation>
</comment>
<evidence type="ECO:0000256" key="14">
    <source>
        <dbReference type="ARBA" id="ARBA00023170"/>
    </source>
</evidence>
<feature type="domain" description="CCHC-type" evidence="20">
    <location>
        <begin position="60"/>
        <end position="75"/>
    </location>
</feature>
<keyword evidence="15" id="KW-0325">Glycoprotein</keyword>
<evidence type="ECO:0000256" key="9">
    <source>
        <dbReference type="ARBA" id="ARBA00022741"/>
    </source>
</evidence>
<dbReference type="InterPro" id="IPR001878">
    <property type="entry name" value="Znf_CCHC"/>
</dbReference>
<evidence type="ECO:0000313" key="23">
    <source>
        <dbReference type="EMBL" id="OTF98573.1"/>
    </source>
</evidence>
<dbReference type="SUPFAM" id="SSF56112">
    <property type="entry name" value="Protein kinase-like (PK-like)"/>
    <property type="match status" value="1"/>
</dbReference>
<evidence type="ECO:0000256" key="17">
    <source>
        <dbReference type="PROSITE-ProRule" id="PRU10141"/>
    </source>
</evidence>
<evidence type="ECO:0000313" key="24">
    <source>
        <dbReference type="Proteomes" id="UP000215914"/>
    </source>
</evidence>
<dbReference type="InterPro" id="IPR011009">
    <property type="entry name" value="Kinase-like_dom_sf"/>
</dbReference>
<evidence type="ECO:0000256" key="13">
    <source>
        <dbReference type="ARBA" id="ARBA00023136"/>
    </source>
</evidence>
<dbReference type="FunFam" id="1.10.510.10:FF:000240">
    <property type="entry name" value="Lectin-domain containing receptor kinase A4.3"/>
    <property type="match status" value="1"/>
</dbReference>
<evidence type="ECO:0000256" key="7">
    <source>
        <dbReference type="ARBA" id="ARBA00022692"/>
    </source>
</evidence>
<dbReference type="AlphaFoldDB" id="A0A251SIL1"/>
<proteinExistence type="inferred from homology"/>